<keyword evidence="5" id="KW-0521">NADP</keyword>
<dbReference type="Pfam" id="PF07992">
    <property type="entry name" value="Pyr_redox_2"/>
    <property type="match status" value="1"/>
</dbReference>
<evidence type="ECO:0000256" key="2">
    <source>
        <dbReference type="ARBA" id="ARBA00005272"/>
    </source>
</evidence>
<keyword evidence="6" id="KW-0560">Oxidoreductase</keyword>
<organism evidence="8 9">
    <name type="scientific">Colletotrichum tofieldiae</name>
    <dbReference type="NCBI Taxonomy" id="708197"/>
    <lineage>
        <taxon>Eukaryota</taxon>
        <taxon>Fungi</taxon>
        <taxon>Dikarya</taxon>
        <taxon>Ascomycota</taxon>
        <taxon>Pezizomycotina</taxon>
        <taxon>Sordariomycetes</taxon>
        <taxon>Hypocreomycetidae</taxon>
        <taxon>Glomerellales</taxon>
        <taxon>Glomerellaceae</taxon>
        <taxon>Colletotrichum</taxon>
        <taxon>Colletotrichum spaethianum species complex</taxon>
    </lineage>
</organism>
<proteinExistence type="inferred from homology"/>
<feature type="domain" description="FAD/NAD(P)-binding" evidence="7">
    <location>
        <begin position="4"/>
        <end position="311"/>
    </location>
</feature>
<dbReference type="SUPFAM" id="SSF51735">
    <property type="entry name" value="NAD(P)-binding Rossmann-fold domains"/>
    <property type="match status" value="1"/>
</dbReference>
<evidence type="ECO:0000256" key="1">
    <source>
        <dbReference type="ARBA" id="ARBA00001974"/>
    </source>
</evidence>
<dbReference type="Proteomes" id="UP000076552">
    <property type="component" value="Unassembled WGS sequence"/>
</dbReference>
<comment type="caution">
    <text evidence="8">The sequence shown here is derived from an EMBL/GenBank/DDBJ whole genome shotgun (WGS) entry which is preliminary data.</text>
</comment>
<keyword evidence="9" id="KW-1185">Reference proteome</keyword>
<dbReference type="InterPro" id="IPR051169">
    <property type="entry name" value="NADH-Q_oxidoreductase"/>
</dbReference>
<comment type="cofactor">
    <cofactor evidence="1">
        <name>FAD</name>
        <dbReference type="ChEBI" id="CHEBI:57692"/>
    </cofactor>
</comment>
<reference evidence="8 9" key="1">
    <citation type="submission" date="2015-06" db="EMBL/GenBank/DDBJ databases">
        <title>Survival trade-offs in plant roots during colonization by closely related pathogenic and mutualistic fungi.</title>
        <authorList>
            <person name="Hacquard S."/>
            <person name="Kracher B."/>
            <person name="Hiruma K."/>
            <person name="Weinman A."/>
            <person name="Muench P."/>
            <person name="Garrido Oter R."/>
            <person name="Ver Loren van Themaat E."/>
            <person name="Dallerey J.-F."/>
            <person name="Damm U."/>
            <person name="Henrissat B."/>
            <person name="Lespinet O."/>
            <person name="Thon M."/>
            <person name="Kemen E."/>
            <person name="McHardy A.C."/>
            <person name="Schulze-Lefert P."/>
            <person name="O'Connell R.J."/>
        </authorList>
    </citation>
    <scope>NUCLEOTIDE SEQUENCE [LARGE SCALE GENOMIC DNA]</scope>
    <source>
        <strain evidence="8 9">0861</strain>
    </source>
</reference>
<dbReference type="Gene3D" id="3.50.50.100">
    <property type="match status" value="1"/>
</dbReference>
<accession>A0A166WPR4</accession>
<evidence type="ECO:0000256" key="3">
    <source>
        <dbReference type="ARBA" id="ARBA00022630"/>
    </source>
</evidence>
<evidence type="ECO:0000313" key="9">
    <source>
        <dbReference type="Proteomes" id="UP000076552"/>
    </source>
</evidence>
<keyword evidence="4" id="KW-0274">FAD</keyword>
<evidence type="ECO:0000256" key="6">
    <source>
        <dbReference type="ARBA" id="ARBA00023002"/>
    </source>
</evidence>
<dbReference type="GO" id="GO:0003955">
    <property type="term" value="F:NAD(P)H dehydrogenase (quinone) activity"/>
    <property type="evidence" value="ECO:0007669"/>
    <property type="project" value="TreeGrafter"/>
</dbReference>
<dbReference type="InterPro" id="IPR057571">
    <property type="entry name" value="SDR_PhqE-like"/>
</dbReference>
<dbReference type="InterPro" id="IPR023753">
    <property type="entry name" value="FAD/NAD-binding_dom"/>
</dbReference>
<dbReference type="InterPro" id="IPR036291">
    <property type="entry name" value="NAD(P)-bd_dom_sf"/>
</dbReference>
<dbReference type="PRINTS" id="PR00411">
    <property type="entry name" value="PNDRDTASEI"/>
</dbReference>
<name>A0A166WPR4_9PEZI</name>
<dbReference type="Gene3D" id="3.40.50.720">
    <property type="entry name" value="NAD(P)-binding Rossmann-like Domain"/>
    <property type="match status" value="1"/>
</dbReference>
<dbReference type="STRING" id="708197.A0A166WPR4"/>
<keyword evidence="3" id="KW-0285">Flavoprotein</keyword>
<dbReference type="Pfam" id="PF23441">
    <property type="entry name" value="SDR"/>
    <property type="match status" value="1"/>
</dbReference>
<dbReference type="AlphaFoldDB" id="A0A166WPR4"/>
<dbReference type="PANTHER" id="PTHR42913">
    <property type="entry name" value="APOPTOSIS-INDUCING FACTOR 1"/>
    <property type="match status" value="1"/>
</dbReference>
<dbReference type="InterPro" id="IPR036188">
    <property type="entry name" value="FAD/NAD-bd_sf"/>
</dbReference>
<sequence length="587" mass="62596">MPRTIVIIGAGFAGVWSALSAKRLTNLTDQGGIINIIVIAPEPYLVIRPRLYESNASSMKHPLMTLFESAGVQFLQGTAETIDAQAHIVHVRSPAGIESDVSFDRLILAAGSSVVRPQNVTGLQQHAFDIDTLESASKLETHLEGLASRQSGAARDTIVVCGAGFTGIELATELPKRLGHLASPRIILVEGAHQLGPELGQGPRPIITEALENLGIEIKLGSAVASIDSHSVTLLSGERIETLTSIWTAGVLATPLTNQIPGARDKLSRIHVNRHLRSLSSDHVFVTGDAAYAAADEEGHHALMSCQHALQLGRISGHNAAADLMNEPLLEYSQAAYNCCLDLGSWGAVVTGGWDREVKIRGDLAKRAKGYINQKLIYPPSDAQEALQAASPAGPDSDELFKQILAVLKANLEAVFIQAGPVDHIIFTAADSLYLMILQALTPNKILAACQMRLVAPLMAAKVTARHLPKSNKSSIIITSSSAAHKSIPGWSVVSYFAAGLQDMVKQLAVILKPLRINAVARGYVDTGLWDGMEPEEKKAMVEVVEGTMPTGQFGGVEDVVEAYLWLMKDRNVTGTVAATDSGVMAV</sequence>
<evidence type="ECO:0000256" key="5">
    <source>
        <dbReference type="ARBA" id="ARBA00022857"/>
    </source>
</evidence>
<evidence type="ECO:0000259" key="7">
    <source>
        <dbReference type="Pfam" id="PF07992"/>
    </source>
</evidence>
<dbReference type="EMBL" id="LFIV01000020">
    <property type="protein sequence ID" value="KZL75870.1"/>
    <property type="molecule type" value="Genomic_DNA"/>
</dbReference>
<dbReference type="PRINTS" id="PR00368">
    <property type="entry name" value="FADPNR"/>
</dbReference>
<protein>
    <submittedName>
        <fullName evidence="8">Pyridine nucleotide-disulfide oxidoreductase family protein</fullName>
    </submittedName>
</protein>
<dbReference type="GO" id="GO:0019646">
    <property type="term" value="P:aerobic electron transport chain"/>
    <property type="evidence" value="ECO:0007669"/>
    <property type="project" value="TreeGrafter"/>
</dbReference>
<dbReference type="PANTHER" id="PTHR42913:SF3">
    <property type="entry name" value="64 KDA MITOCHONDRIAL NADH DEHYDROGENASE (EUROFUNG)"/>
    <property type="match status" value="1"/>
</dbReference>
<evidence type="ECO:0000256" key="4">
    <source>
        <dbReference type="ARBA" id="ARBA00022827"/>
    </source>
</evidence>
<comment type="similarity">
    <text evidence="2">Belongs to the NADH dehydrogenase family.</text>
</comment>
<evidence type="ECO:0000313" key="8">
    <source>
        <dbReference type="EMBL" id="KZL75870.1"/>
    </source>
</evidence>
<gene>
    <name evidence="8" type="ORF">CT0861_10774</name>
</gene>
<dbReference type="SUPFAM" id="SSF51905">
    <property type="entry name" value="FAD/NAD(P)-binding domain"/>
    <property type="match status" value="1"/>
</dbReference>